<dbReference type="InterPro" id="IPR036953">
    <property type="entry name" value="GreA/GreB_C_sf"/>
</dbReference>
<dbReference type="PROSITE" id="PS00830">
    <property type="entry name" value="GREAB_2"/>
    <property type="match status" value="1"/>
</dbReference>
<proteinExistence type="predicted"/>
<organism evidence="2 3">
    <name type="scientific">Methylophilales bacterium MBRS-H7</name>
    <dbReference type="NCBI Taxonomy" id="1623450"/>
    <lineage>
        <taxon>Bacteria</taxon>
        <taxon>Pseudomonadati</taxon>
        <taxon>Pseudomonadota</taxon>
        <taxon>Betaproteobacteria</taxon>
        <taxon>Nitrosomonadales</taxon>
        <taxon>OM43 clade</taxon>
    </lineage>
</organism>
<name>A0A0H4J3C5_9PROT</name>
<dbReference type="PIRSF" id="PIRSF006092">
    <property type="entry name" value="GreA_GreB"/>
    <property type="match status" value="1"/>
</dbReference>
<dbReference type="InterPro" id="IPR018151">
    <property type="entry name" value="TF_GreA/GreB_CS"/>
</dbReference>
<dbReference type="GO" id="GO:0032784">
    <property type="term" value="P:regulation of DNA-templated transcription elongation"/>
    <property type="evidence" value="ECO:0007669"/>
    <property type="project" value="InterPro"/>
</dbReference>
<sequence length="164" mass="18995">MSRAFVKENDLEHAGIDIPERPVSQLPNYVTPNGHKQLKETIHLIETEIKSIKELKDSPENKQNKMKLERDLRYYLKRFETAILIDKHEDSNKVLFGAHVILIDENDETYEFQIVGEDEADIKQNKLSYVSPLAKELIGSLIGDEVIWKRADGNRVVFIDSINY</sequence>
<keyword evidence="2" id="KW-0251">Elongation factor</keyword>
<dbReference type="PATRIC" id="fig|1623450.3.peg.1241"/>
<dbReference type="Proteomes" id="UP000066549">
    <property type="component" value="Chromosome"/>
</dbReference>
<dbReference type="GO" id="GO:0003746">
    <property type="term" value="F:translation elongation factor activity"/>
    <property type="evidence" value="ECO:0007669"/>
    <property type="project" value="UniProtKB-KW"/>
</dbReference>
<dbReference type="Pfam" id="PF01272">
    <property type="entry name" value="GreA_GreB"/>
    <property type="match status" value="1"/>
</dbReference>
<dbReference type="Gene3D" id="3.10.50.30">
    <property type="entry name" value="Transcription elongation factor, GreA/GreB, C-terminal domain"/>
    <property type="match status" value="1"/>
</dbReference>
<protein>
    <submittedName>
        <fullName evidence="2">Transcription elongation factor</fullName>
    </submittedName>
</protein>
<dbReference type="SUPFAM" id="SSF54534">
    <property type="entry name" value="FKBP-like"/>
    <property type="match status" value="1"/>
</dbReference>
<evidence type="ECO:0000313" key="2">
    <source>
        <dbReference type="EMBL" id="AKO66258.1"/>
    </source>
</evidence>
<dbReference type="GO" id="GO:0006354">
    <property type="term" value="P:DNA-templated transcription elongation"/>
    <property type="evidence" value="ECO:0007669"/>
    <property type="project" value="TreeGrafter"/>
</dbReference>
<dbReference type="GO" id="GO:0003677">
    <property type="term" value="F:DNA binding"/>
    <property type="evidence" value="ECO:0007669"/>
    <property type="project" value="InterPro"/>
</dbReference>
<dbReference type="OrthoDB" id="8537952at2"/>
<evidence type="ECO:0000259" key="1">
    <source>
        <dbReference type="Pfam" id="PF01272"/>
    </source>
</evidence>
<dbReference type="PANTHER" id="PTHR30437:SF6">
    <property type="entry name" value="TRANSCRIPTION ELONGATION FACTOR GREB"/>
    <property type="match status" value="1"/>
</dbReference>
<dbReference type="EMBL" id="CP011002">
    <property type="protein sequence ID" value="AKO66258.1"/>
    <property type="molecule type" value="Genomic_DNA"/>
</dbReference>
<dbReference type="GO" id="GO:0070063">
    <property type="term" value="F:RNA polymerase binding"/>
    <property type="evidence" value="ECO:0007669"/>
    <property type="project" value="InterPro"/>
</dbReference>
<dbReference type="PANTHER" id="PTHR30437">
    <property type="entry name" value="TRANSCRIPTION ELONGATION FACTOR GREA"/>
    <property type="match status" value="1"/>
</dbReference>
<evidence type="ECO:0000313" key="3">
    <source>
        <dbReference type="Proteomes" id="UP000066549"/>
    </source>
</evidence>
<dbReference type="InterPro" id="IPR001437">
    <property type="entry name" value="Tscrpt_elong_fac_GreA/B_C"/>
</dbReference>
<feature type="domain" description="Transcription elongation factor GreA/GreB C-terminal" evidence="1">
    <location>
        <begin position="91"/>
        <end position="164"/>
    </location>
</feature>
<keyword evidence="2" id="KW-0648">Protein biosynthesis</keyword>
<dbReference type="AlphaFoldDB" id="A0A0H4J3C5"/>
<accession>A0A0H4J3C5</accession>
<dbReference type="InterPro" id="IPR023459">
    <property type="entry name" value="Tscrpt_elong_fac_GreA/B_fam"/>
</dbReference>
<keyword evidence="3" id="KW-1185">Reference proteome</keyword>
<reference evidence="2 3" key="1">
    <citation type="submission" date="2015-03" db="EMBL/GenBank/DDBJ databases">
        <title>Comparative analysis of the OM43 clade including a novel species from Red Sea uncovers genomic and metabolic diversity among marine methylotrophs.</title>
        <authorList>
            <person name="Jimenez-Infante F."/>
            <person name="Ngugi D.K."/>
            <person name="Vinu M."/>
            <person name="Alam I."/>
            <person name="Kamau A."/>
            <person name="Blom J."/>
            <person name="Bajic V.B."/>
            <person name="Stingl U."/>
        </authorList>
    </citation>
    <scope>NUCLEOTIDE SEQUENCE [LARGE SCALE GENOMIC DNA]</scope>
    <source>
        <strain evidence="2 3">MBRSH7</strain>
    </source>
</reference>
<gene>
    <name evidence="2" type="ORF">VI33_06215</name>
</gene>